<dbReference type="Proteomes" id="UP000238385">
    <property type="component" value="Unassembled WGS sequence"/>
</dbReference>
<reference evidence="1 2" key="1">
    <citation type="submission" date="2018-03" db="EMBL/GenBank/DDBJ databases">
        <title>Marinobacter brunus sp. nov., a marine bacterium of Gamma-proteobacteria isolated from the surface seawater of the South China Sea.</title>
        <authorList>
            <person name="Cheng H."/>
            <person name="Wu Y.-H."/>
            <person name="Xamxidin M."/>
            <person name="Xu X.-W."/>
        </authorList>
    </citation>
    <scope>NUCLEOTIDE SEQUENCE [LARGE SCALE GENOMIC DNA]</scope>
    <source>
        <strain evidence="1 2">JCM 30472</strain>
    </source>
</reference>
<keyword evidence="1" id="KW-0645">Protease</keyword>
<dbReference type="AlphaFoldDB" id="A0A2T1KHG8"/>
<evidence type="ECO:0000313" key="1">
    <source>
        <dbReference type="EMBL" id="PSF09594.1"/>
    </source>
</evidence>
<organism evidence="1 2">
    <name type="scientific">Marinobacter halophilus</name>
    <dbReference type="NCBI Taxonomy" id="1323740"/>
    <lineage>
        <taxon>Bacteria</taxon>
        <taxon>Pseudomonadati</taxon>
        <taxon>Pseudomonadota</taxon>
        <taxon>Gammaproteobacteria</taxon>
        <taxon>Pseudomonadales</taxon>
        <taxon>Marinobacteraceae</taxon>
        <taxon>Marinobacter</taxon>
    </lineage>
</organism>
<evidence type="ECO:0000313" key="2">
    <source>
        <dbReference type="Proteomes" id="UP000238385"/>
    </source>
</evidence>
<dbReference type="GO" id="GO:0008233">
    <property type="term" value="F:peptidase activity"/>
    <property type="evidence" value="ECO:0007669"/>
    <property type="project" value="UniProtKB-KW"/>
</dbReference>
<protein>
    <submittedName>
        <fullName evidence="1">Carboxyl-terminal protease-like protein</fullName>
    </submittedName>
</protein>
<keyword evidence="2" id="KW-1185">Reference proteome</keyword>
<name>A0A2T1KHG8_9GAMM</name>
<comment type="caution">
    <text evidence="1">The sequence shown here is derived from an EMBL/GenBank/DDBJ whole genome shotgun (WGS) entry which is preliminary data.</text>
</comment>
<gene>
    <name evidence="1" type="ORF">C7H08_03690</name>
</gene>
<keyword evidence="1" id="KW-0378">Hydrolase</keyword>
<sequence>MLSHLFLADDPQAHLLTEFQFMTDSNTLQQHSGLGRLSGISIIAATLWLSGCSVHQFNQSSIPAATPYQVTAPFHIDDSEAARWLMPEDNALRVEYVHLPAPMWYGYEESILANLPAILTLSLIPIHGTSTSTSSAAVVWQDQMLWRHQTSFSAKTWTSLFFPTPFLMPGGSGGDAALKNANAAAHKAHLMALADDTRAQDQRYAAINSNSPDALAKLLNSGDAPLLRPKATAQLIALAPQKNALEFHTRYADLPGYAGLLPDDLQAWLIGPDGLKGWQLKAALADGASEDDLTRKLILAHPDARQAAIQQYVDASQQANWSDNAEVARIMAEVYVNANHTPPFSSMKDIHRQSLINSGLPADLVKYMTDQPPSELMITVARGGSMKSANGKALTEEELIERLVRNDNSGQFMSPYTSDGVLAEWVNLANNANMGATAGSAAGAMAGAYAANKALDFVPFGLGGLVGGAIGSEIGKSGGREAAISASGGWAAIKAASDQSFDSLLNMARYLKQKYGTTANFMDAMRATTQIYPEFSSVLASTN</sequence>
<dbReference type="EMBL" id="PXNN01000005">
    <property type="protein sequence ID" value="PSF09594.1"/>
    <property type="molecule type" value="Genomic_DNA"/>
</dbReference>
<dbReference type="GO" id="GO:0006508">
    <property type="term" value="P:proteolysis"/>
    <property type="evidence" value="ECO:0007669"/>
    <property type="project" value="UniProtKB-KW"/>
</dbReference>
<proteinExistence type="predicted"/>
<accession>A0A2T1KHG8</accession>